<dbReference type="Proteomes" id="UP000575898">
    <property type="component" value="Unassembled WGS sequence"/>
</dbReference>
<proteinExistence type="predicted"/>
<organism evidence="1 2">
    <name type="scientific">Chitinivorax tropicus</name>
    <dbReference type="NCBI Taxonomy" id="714531"/>
    <lineage>
        <taxon>Bacteria</taxon>
        <taxon>Pseudomonadati</taxon>
        <taxon>Pseudomonadota</taxon>
        <taxon>Betaproteobacteria</taxon>
        <taxon>Chitinivorax</taxon>
    </lineage>
</organism>
<dbReference type="RefSeq" id="WP_184034605.1">
    <property type="nucleotide sequence ID" value="NZ_JACHHY010000002.1"/>
</dbReference>
<dbReference type="AlphaFoldDB" id="A0A840MKV0"/>
<dbReference type="EMBL" id="JACHHY010000002">
    <property type="protein sequence ID" value="MBB5017186.1"/>
    <property type="molecule type" value="Genomic_DNA"/>
</dbReference>
<reference evidence="1 2" key="1">
    <citation type="submission" date="2020-08" db="EMBL/GenBank/DDBJ databases">
        <title>Genomic Encyclopedia of Type Strains, Phase IV (KMG-IV): sequencing the most valuable type-strain genomes for metagenomic binning, comparative biology and taxonomic classification.</title>
        <authorList>
            <person name="Goeker M."/>
        </authorList>
    </citation>
    <scope>NUCLEOTIDE SEQUENCE [LARGE SCALE GENOMIC DNA]</scope>
    <source>
        <strain evidence="1 2">DSM 27165</strain>
    </source>
</reference>
<keyword evidence="2" id="KW-1185">Reference proteome</keyword>
<evidence type="ECO:0000313" key="1">
    <source>
        <dbReference type="EMBL" id="MBB5017186.1"/>
    </source>
</evidence>
<accession>A0A840MKV0</accession>
<evidence type="ECO:0000313" key="2">
    <source>
        <dbReference type="Proteomes" id="UP000575898"/>
    </source>
</evidence>
<sequence>MTGKERLNRLHDQRWQLLPSLLQRNADKAPRDHAAHLYEALGYLIQDKRLSESARTTLRKWLEATHFDRLANRTAQWVEQYGYMMDGQCVSKPPGEQAGSLYRRVWMEWLSFIQKVISARSSFDLFKAGNRLIPVLTQGHRELDNLFARPLPEVGHGLPDTASIADTPFLLRPKHRVENTTGKPSWAWPFSKTTVFIPKRMIRKPIGNPDTQSGY</sequence>
<gene>
    <name evidence="1" type="ORF">HNQ59_000448</name>
</gene>
<comment type="caution">
    <text evidence="1">The sequence shown here is derived from an EMBL/GenBank/DDBJ whole genome shotgun (WGS) entry which is preliminary data.</text>
</comment>
<name>A0A840MKV0_9PROT</name>
<protein>
    <submittedName>
        <fullName evidence="1">Uncharacterized protein</fullName>
    </submittedName>
</protein>